<dbReference type="FunFam" id="3.40.50.1970:FF:000003">
    <property type="entry name" value="Alcohol dehydrogenase, iron-containing"/>
    <property type="match status" value="1"/>
</dbReference>
<dbReference type="PANTHER" id="PTHR11496:SF104">
    <property type="entry name" value="3-DEOXY-ALPHA-D-MANNO-OCTULOSONATE 8-OXIDASE"/>
    <property type="match status" value="1"/>
</dbReference>
<dbReference type="Pfam" id="PF25137">
    <property type="entry name" value="ADH_Fe_C"/>
    <property type="match status" value="1"/>
</dbReference>
<dbReference type="InterPro" id="IPR001670">
    <property type="entry name" value="ADH_Fe/GldA"/>
</dbReference>
<accession>A0A519BBW8</accession>
<keyword evidence="1" id="KW-0560">Oxidoreductase</keyword>
<dbReference type="Pfam" id="PF00465">
    <property type="entry name" value="Fe-ADH"/>
    <property type="match status" value="1"/>
</dbReference>
<proteinExistence type="predicted"/>
<dbReference type="InterPro" id="IPR056798">
    <property type="entry name" value="ADH_Fe_C"/>
</dbReference>
<protein>
    <submittedName>
        <fullName evidence="4">Iron-containing alcohol dehydrogenase</fullName>
    </submittedName>
</protein>
<dbReference type="GO" id="GO:0046872">
    <property type="term" value="F:metal ion binding"/>
    <property type="evidence" value="ECO:0007669"/>
    <property type="project" value="InterPro"/>
</dbReference>
<dbReference type="AlphaFoldDB" id="A0A519BBW8"/>
<dbReference type="PANTHER" id="PTHR11496">
    <property type="entry name" value="ALCOHOL DEHYDROGENASE"/>
    <property type="match status" value="1"/>
</dbReference>
<evidence type="ECO:0000313" key="4">
    <source>
        <dbReference type="EMBL" id="RZD14769.1"/>
    </source>
</evidence>
<dbReference type="GO" id="GO:0004022">
    <property type="term" value="F:alcohol dehydrogenase (NAD+) activity"/>
    <property type="evidence" value="ECO:0007669"/>
    <property type="project" value="TreeGrafter"/>
</dbReference>
<sequence>MESLNINVFNPVRIHFGNGFINNTGKIAKKYSNLAMIITGKTSMQKSGVLDRLVKILKDEGVKQVIYDKITPNPTIDEIDEAARIAKEKGVGLIIGLGGGSPLDSSKAIAVAAKGNIPVWDYLKTPAAAALPVITIVSTSGTGSEVNRYSVMTNPKTKEKPGFGYECMYPKEAIIDPEIMTSMPPYVTATTGFDVFVHVLEAFTGKMRNAFSSAYCMQAFYLLKDNLIKAYNEPNNPEARGNMALASALAGLAIDLSGVGIIHALEHPVSGNYPNVAHGAGLAALTVESMKYNLEACKRDFMLIAHHLGVKRAGKSDDEYAYALIEKIEEILKSINLNVRLKDLGVEKDRLPKMAKEAFATMGFAAQNNPKDVDEKAALRLLELSY</sequence>
<dbReference type="SUPFAM" id="SSF56796">
    <property type="entry name" value="Dehydroquinate synthase-like"/>
    <property type="match status" value="1"/>
</dbReference>
<dbReference type="Gene3D" id="1.20.1090.10">
    <property type="entry name" value="Dehydroquinate synthase-like - alpha domain"/>
    <property type="match status" value="1"/>
</dbReference>
<dbReference type="InterPro" id="IPR018211">
    <property type="entry name" value="ADH_Fe_CS"/>
</dbReference>
<evidence type="ECO:0000259" key="2">
    <source>
        <dbReference type="Pfam" id="PF00465"/>
    </source>
</evidence>
<dbReference type="Proteomes" id="UP000320813">
    <property type="component" value="Unassembled WGS sequence"/>
</dbReference>
<dbReference type="CDD" id="cd08185">
    <property type="entry name" value="Fe-ADH-like"/>
    <property type="match status" value="1"/>
</dbReference>
<evidence type="ECO:0000259" key="3">
    <source>
        <dbReference type="Pfam" id="PF25137"/>
    </source>
</evidence>
<evidence type="ECO:0000313" key="5">
    <source>
        <dbReference type="Proteomes" id="UP000320813"/>
    </source>
</evidence>
<evidence type="ECO:0000256" key="1">
    <source>
        <dbReference type="ARBA" id="ARBA00023002"/>
    </source>
</evidence>
<organism evidence="4 5">
    <name type="scientific">Candidatus Acidulodesulfobacterium ferriphilum</name>
    <dbReference type="NCBI Taxonomy" id="2597223"/>
    <lineage>
        <taxon>Bacteria</taxon>
        <taxon>Deltaproteobacteria</taxon>
        <taxon>Candidatus Acidulodesulfobacterales</taxon>
        <taxon>Candidatus Acidulodesulfobacterium</taxon>
    </lineage>
</organism>
<dbReference type="Gene3D" id="3.40.50.1970">
    <property type="match status" value="1"/>
</dbReference>
<name>A0A519BBW8_9DELT</name>
<feature type="domain" description="Alcohol dehydrogenase iron-type/glycerol dehydrogenase GldA" evidence="2">
    <location>
        <begin position="11"/>
        <end position="177"/>
    </location>
</feature>
<dbReference type="InterPro" id="IPR039697">
    <property type="entry name" value="Alcohol_dehydrogenase_Fe"/>
</dbReference>
<reference evidence="4 5" key="1">
    <citation type="submission" date="2019-01" db="EMBL/GenBank/DDBJ databases">
        <title>Insights into ecological role of a new deltaproteobacterial order Candidatus Sinidesulfobacterales (Sva0485) by metagenomics and metatranscriptomics.</title>
        <authorList>
            <person name="Tan S."/>
            <person name="Liu J."/>
            <person name="Fang Y."/>
            <person name="Hedlund B.P."/>
            <person name="Lian Z.H."/>
            <person name="Huang L.Y."/>
            <person name="Li J.T."/>
            <person name="Huang L.N."/>
            <person name="Li W.J."/>
            <person name="Jiang H.C."/>
            <person name="Dong H.L."/>
            <person name="Shu W.S."/>
        </authorList>
    </citation>
    <scope>NUCLEOTIDE SEQUENCE [LARGE SCALE GENOMIC DNA]</scope>
    <source>
        <strain evidence="4">AP3</strain>
    </source>
</reference>
<gene>
    <name evidence="4" type="ORF">EVJ47_00330</name>
</gene>
<feature type="domain" description="Fe-containing alcohol dehydrogenase-like C-terminal" evidence="3">
    <location>
        <begin position="188"/>
        <end position="383"/>
    </location>
</feature>
<comment type="caution">
    <text evidence="4">The sequence shown here is derived from an EMBL/GenBank/DDBJ whole genome shotgun (WGS) entry which is preliminary data.</text>
</comment>
<dbReference type="EMBL" id="SGBD01000001">
    <property type="protein sequence ID" value="RZD14769.1"/>
    <property type="molecule type" value="Genomic_DNA"/>
</dbReference>
<dbReference type="PROSITE" id="PS00913">
    <property type="entry name" value="ADH_IRON_1"/>
    <property type="match status" value="1"/>
</dbReference>